<dbReference type="AlphaFoldDB" id="A0AAF0TIJ8"/>
<organism evidence="1 2">
    <name type="scientific">Solanum verrucosum</name>
    <dbReference type="NCBI Taxonomy" id="315347"/>
    <lineage>
        <taxon>Eukaryota</taxon>
        <taxon>Viridiplantae</taxon>
        <taxon>Streptophyta</taxon>
        <taxon>Embryophyta</taxon>
        <taxon>Tracheophyta</taxon>
        <taxon>Spermatophyta</taxon>
        <taxon>Magnoliopsida</taxon>
        <taxon>eudicotyledons</taxon>
        <taxon>Gunneridae</taxon>
        <taxon>Pentapetalae</taxon>
        <taxon>asterids</taxon>
        <taxon>lamiids</taxon>
        <taxon>Solanales</taxon>
        <taxon>Solanaceae</taxon>
        <taxon>Solanoideae</taxon>
        <taxon>Solaneae</taxon>
        <taxon>Solanum</taxon>
    </lineage>
</organism>
<reference evidence="1" key="1">
    <citation type="submission" date="2023-08" db="EMBL/GenBank/DDBJ databases">
        <title>A de novo genome assembly of Solanum verrucosum Schlechtendal, a Mexican diploid species geographically isolated from the other diploid A-genome species in potato relatives.</title>
        <authorList>
            <person name="Hosaka K."/>
        </authorList>
    </citation>
    <scope>NUCLEOTIDE SEQUENCE</scope>
    <source>
        <tissue evidence="1">Young leaves</tissue>
    </source>
</reference>
<evidence type="ECO:0000313" key="1">
    <source>
        <dbReference type="EMBL" id="WMV20199.1"/>
    </source>
</evidence>
<dbReference type="Proteomes" id="UP001234989">
    <property type="component" value="Chromosome 3"/>
</dbReference>
<name>A0AAF0TIJ8_SOLVR</name>
<dbReference type="InterPro" id="IPR012337">
    <property type="entry name" value="RNaseH-like_sf"/>
</dbReference>
<proteinExistence type="predicted"/>
<evidence type="ECO:0000313" key="2">
    <source>
        <dbReference type="Proteomes" id="UP001234989"/>
    </source>
</evidence>
<protein>
    <recommendedName>
        <fullName evidence="3">RNase H type-1 domain-containing protein</fullName>
    </recommendedName>
</protein>
<evidence type="ECO:0008006" key="3">
    <source>
        <dbReference type="Google" id="ProtNLM"/>
    </source>
</evidence>
<dbReference type="PANTHER" id="PTHR47723">
    <property type="entry name" value="OS05G0353850 PROTEIN"/>
    <property type="match status" value="1"/>
</dbReference>
<sequence>MFDGDDKYNMIDILFDKVAKDGISHHLSPGCNFSFPWKEFFHNFFKLQPIPKLLVVCWQKPKQGLLKLNTDGSFNISNGKAGLGRALRGEEGKLIMAFSVPIECFSHNETEAKATWYGCNAE</sequence>
<gene>
    <name evidence="1" type="ORF">MTR67_013584</name>
</gene>
<dbReference type="EMBL" id="CP133614">
    <property type="protein sequence ID" value="WMV20199.1"/>
    <property type="molecule type" value="Genomic_DNA"/>
</dbReference>
<dbReference type="PANTHER" id="PTHR47723:SF7">
    <property type="entry name" value="RNASE H FAMILY PROTEIN"/>
    <property type="match status" value="1"/>
</dbReference>
<dbReference type="SUPFAM" id="SSF53098">
    <property type="entry name" value="Ribonuclease H-like"/>
    <property type="match status" value="1"/>
</dbReference>
<keyword evidence="2" id="KW-1185">Reference proteome</keyword>
<accession>A0AAF0TIJ8</accession>
<dbReference type="InterPro" id="IPR053151">
    <property type="entry name" value="RNase_H-like"/>
</dbReference>